<accession>A0A1I7ER91</accession>
<reference evidence="1 2" key="1">
    <citation type="submission" date="2016-10" db="EMBL/GenBank/DDBJ databases">
        <authorList>
            <person name="de Groot N.N."/>
        </authorList>
    </citation>
    <scope>NUCLEOTIDE SEQUENCE [LARGE SCALE GENOMIC DNA]</scope>
    <source>
        <strain evidence="1 2">LMG 27731</strain>
    </source>
</reference>
<organism evidence="1 2">
    <name type="scientific">Paraburkholderia aspalathi</name>
    <dbReference type="NCBI Taxonomy" id="1324617"/>
    <lineage>
        <taxon>Bacteria</taxon>
        <taxon>Pseudomonadati</taxon>
        <taxon>Pseudomonadota</taxon>
        <taxon>Betaproteobacteria</taxon>
        <taxon>Burkholderiales</taxon>
        <taxon>Burkholderiaceae</taxon>
        <taxon>Paraburkholderia</taxon>
    </lineage>
</organism>
<dbReference type="EMBL" id="FPBH01000054">
    <property type="protein sequence ID" value="SFU26403.1"/>
    <property type="molecule type" value="Genomic_DNA"/>
</dbReference>
<protein>
    <submittedName>
        <fullName evidence="1">Uncharacterized protein</fullName>
    </submittedName>
</protein>
<dbReference type="AlphaFoldDB" id="A0A1I7ER91"/>
<evidence type="ECO:0000313" key="2">
    <source>
        <dbReference type="Proteomes" id="UP000198844"/>
    </source>
</evidence>
<dbReference type="Proteomes" id="UP000198844">
    <property type="component" value="Unassembled WGS sequence"/>
</dbReference>
<gene>
    <name evidence="1" type="ORF">SAMN05192563_105412</name>
</gene>
<name>A0A1I7ER91_9BURK</name>
<proteinExistence type="predicted"/>
<evidence type="ECO:0000313" key="1">
    <source>
        <dbReference type="EMBL" id="SFU26403.1"/>
    </source>
</evidence>
<sequence>MAASDDILVGSMAVEAGKNFRTDNVSIAMVVRHIGFRLGYTRKHYPRPLRAC</sequence>